<protein>
    <recommendedName>
        <fullName evidence="4">HTH arsR-type domain-containing protein</fullName>
    </recommendedName>
</protein>
<dbReference type="PROSITE" id="PS50987">
    <property type="entry name" value="HTH_ARSR_2"/>
    <property type="match status" value="1"/>
</dbReference>
<organism evidence="5 6">
    <name type="scientific">Gemmatimonas phototrophica</name>
    <dbReference type="NCBI Taxonomy" id="1379270"/>
    <lineage>
        <taxon>Bacteria</taxon>
        <taxon>Pseudomonadati</taxon>
        <taxon>Gemmatimonadota</taxon>
        <taxon>Gemmatimonadia</taxon>
        <taxon>Gemmatimonadales</taxon>
        <taxon>Gemmatimonadaceae</taxon>
        <taxon>Gemmatimonas</taxon>
    </lineage>
</organism>
<dbReference type="InterPro" id="IPR011991">
    <property type="entry name" value="ArsR-like_HTH"/>
</dbReference>
<keyword evidence="6" id="KW-1185">Reference proteome</keyword>
<dbReference type="InterPro" id="IPR001845">
    <property type="entry name" value="HTH_ArsR_DNA-bd_dom"/>
</dbReference>
<dbReference type="PANTHER" id="PTHR33154:SF18">
    <property type="entry name" value="ARSENICAL RESISTANCE OPERON REPRESSOR"/>
    <property type="match status" value="1"/>
</dbReference>
<sequence length="128" mass="13761">MTPPSTLERSSASVDALDGLFKGFADPTRLRILNVLAAGELCVCDIVDLLELPQPTISRHLAYLRRAGLVTMTREWKFAHYRLAEPGHAVHETLVSCIRSCFAGIPSLDAERAAAVQRVALGGTGGCT</sequence>
<evidence type="ECO:0000256" key="2">
    <source>
        <dbReference type="ARBA" id="ARBA00023125"/>
    </source>
</evidence>
<feature type="domain" description="HTH arsR-type" evidence="4">
    <location>
        <begin position="9"/>
        <end position="105"/>
    </location>
</feature>
<reference evidence="5 6" key="1">
    <citation type="journal article" date="2014" name="Proc. Natl. Acad. Sci. U.S.A.">
        <title>Functional type 2 photosynthetic reaction centers found in the rare bacterial phylum Gemmatimonadetes.</title>
        <authorList>
            <person name="Zeng Y."/>
            <person name="Feng F."/>
            <person name="Medova H."/>
            <person name="Dean J."/>
            <person name="Koblizek M."/>
        </authorList>
    </citation>
    <scope>NUCLEOTIDE SEQUENCE [LARGE SCALE GENOMIC DNA]</scope>
    <source>
        <strain evidence="5 6">AP64</strain>
    </source>
</reference>
<evidence type="ECO:0000313" key="6">
    <source>
        <dbReference type="Proteomes" id="UP000076404"/>
    </source>
</evidence>
<keyword evidence="2" id="KW-0238">DNA-binding</keyword>
<dbReference type="SMART" id="SM00418">
    <property type="entry name" value="HTH_ARSR"/>
    <property type="match status" value="1"/>
</dbReference>
<dbReference type="InterPro" id="IPR036388">
    <property type="entry name" value="WH-like_DNA-bd_sf"/>
</dbReference>
<keyword evidence="1" id="KW-0805">Transcription regulation</keyword>
<dbReference type="InterPro" id="IPR036390">
    <property type="entry name" value="WH_DNA-bd_sf"/>
</dbReference>
<dbReference type="InterPro" id="IPR051081">
    <property type="entry name" value="HTH_MetalResp_TranReg"/>
</dbReference>
<dbReference type="GO" id="GO:0003677">
    <property type="term" value="F:DNA binding"/>
    <property type="evidence" value="ECO:0007669"/>
    <property type="project" value="UniProtKB-KW"/>
</dbReference>
<dbReference type="AlphaFoldDB" id="A0A143BKP4"/>
<dbReference type="eggNOG" id="COG0640">
    <property type="taxonomic scope" value="Bacteria"/>
</dbReference>
<gene>
    <name evidence="5" type="ORF">GEMMAAP_13775</name>
</gene>
<proteinExistence type="predicted"/>
<dbReference type="Gene3D" id="1.10.10.10">
    <property type="entry name" value="Winged helix-like DNA-binding domain superfamily/Winged helix DNA-binding domain"/>
    <property type="match status" value="1"/>
</dbReference>
<evidence type="ECO:0000313" key="5">
    <source>
        <dbReference type="EMBL" id="AMW05588.1"/>
    </source>
</evidence>
<dbReference type="STRING" id="1379270.GEMMAAP_13775"/>
<evidence type="ECO:0000259" key="4">
    <source>
        <dbReference type="PROSITE" id="PS50987"/>
    </source>
</evidence>
<accession>A0A143BKP4</accession>
<reference evidence="5 6" key="2">
    <citation type="journal article" date="2016" name="Environ. Microbiol. Rep.">
        <title>Metagenomic evidence for the presence of phototrophic Gemmatimonadetes bacteria in diverse environments.</title>
        <authorList>
            <person name="Zeng Y."/>
            <person name="Baumbach J."/>
            <person name="Barbosa E.G."/>
            <person name="Azevedo V."/>
            <person name="Zhang C."/>
            <person name="Koblizek M."/>
        </authorList>
    </citation>
    <scope>NUCLEOTIDE SEQUENCE [LARGE SCALE GENOMIC DNA]</scope>
    <source>
        <strain evidence="5 6">AP64</strain>
    </source>
</reference>
<dbReference type="OrthoDB" id="9800238at2"/>
<keyword evidence="3" id="KW-0804">Transcription</keyword>
<dbReference type="SUPFAM" id="SSF46785">
    <property type="entry name" value="Winged helix' DNA-binding domain"/>
    <property type="match status" value="1"/>
</dbReference>
<dbReference type="EMBL" id="CP011454">
    <property type="protein sequence ID" value="AMW05588.1"/>
    <property type="molecule type" value="Genomic_DNA"/>
</dbReference>
<evidence type="ECO:0000256" key="3">
    <source>
        <dbReference type="ARBA" id="ARBA00023163"/>
    </source>
</evidence>
<dbReference type="Proteomes" id="UP000076404">
    <property type="component" value="Chromosome"/>
</dbReference>
<dbReference type="RefSeq" id="WP_075071529.1">
    <property type="nucleotide sequence ID" value="NZ_CP011454.1"/>
</dbReference>
<dbReference type="PRINTS" id="PR00778">
    <property type="entry name" value="HTHARSR"/>
</dbReference>
<dbReference type="KEGG" id="gph:GEMMAAP_13775"/>
<dbReference type="PANTHER" id="PTHR33154">
    <property type="entry name" value="TRANSCRIPTIONAL REGULATOR, ARSR FAMILY"/>
    <property type="match status" value="1"/>
</dbReference>
<dbReference type="CDD" id="cd00090">
    <property type="entry name" value="HTH_ARSR"/>
    <property type="match status" value="1"/>
</dbReference>
<dbReference type="GO" id="GO:0003700">
    <property type="term" value="F:DNA-binding transcription factor activity"/>
    <property type="evidence" value="ECO:0007669"/>
    <property type="project" value="InterPro"/>
</dbReference>
<name>A0A143BKP4_9BACT</name>
<evidence type="ECO:0000256" key="1">
    <source>
        <dbReference type="ARBA" id="ARBA00023015"/>
    </source>
</evidence>
<dbReference type="NCBIfam" id="NF033788">
    <property type="entry name" value="HTH_metalloreg"/>
    <property type="match status" value="1"/>
</dbReference>
<dbReference type="Pfam" id="PF01022">
    <property type="entry name" value="HTH_5"/>
    <property type="match status" value="1"/>
</dbReference>